<evidence type="ECO:0000256" key="2">
    <source>
        <dbReference type="SAM" id="MobiDB-lite"/>
    </source>
</evidence>
<dbReference type="GO" id="GO:0010212">
    <property type="term" value="P:response to ionizing radiation"/>
    <property type="evidence" value="ECO:0007669"/>
    <property type="project" value="TreeGrafter"/>
</dbReference>
<dbReference type="GO" id="GO:0070876">
    <property type="term" value="C:SOSS complex"/>
    <property type="evidence" value="ECO:0007669"/>
    <property type="project" value="TreeGrafter"/>
</dbReference>
<evidence type="ECO:0000313" key="4">
    <source>
        <dbReference type="Proteomes" id="UP000274922"/>
    </source>
</evidence>
<dbReference type="Proteomes" id="UP000274922">
    <property type="component" value="Unassembled WGS sequence"/>
</dbReference>
<protein>
    <recommendedName>
        <fullName evidence="5">Nucleic acid-binding protein</fullName>
    </recommendedName>
</protein>
<dbReference type="EMBL" id="ML014182">
    <property type="protein sequence ID" value="RKP01165.1"/>
    <property type="molecule type" value="Genomic_DNA"/>
</dbReference>
<gene>
    <name evidence="3" type="ORF">CXG81DRAFT_26133</name>
</gene>
<sequence length="208" mass="22721">MAAAAGAPGSGEAVPTLQTAVSPLRDTTPARKSMNVTVIVLAKKPPRETARNNRLITTFHVADASGSLQMSVWGPLGPLIQIGDMLRVNNAQVRLWRDGAQLQVRADEEGPHGGTIQRFGQECMYFLEKPNHSHVIWESDGKMNWQARPPPQPPQDWSAPPQWTSDPPSAHDSAAAHGSDLHIDTSRGPPHRALRSQTDPRLKRHKPA</sequence>
<dbReference type="GO" id="GO:0044818">
    <property type="term" value="P:mitotic G2/M transition checkpoint"/>
    <property type="evidence" value="ECO:0007669"/>
    <property type="project" value="TreeGrafter"/>
</dbReference>
<dbReference type="GO" id="GO:0003677">
    <property type="term" value="F:DNA binding"/>
    <property type="evidence" value="ECO:0007669"/>
    <property type="project" value="UniProtKB-KW"/>
</dbReference>
<keyword evidence="1" id="KW-0238">DNA-binding</keyword>
<evidence type="ECO:0000256" key="1">
    <source>
        <dbReference type="ARBA" id="ARBA00023125"/>
    </source>
</evidence>
<dbReference type="Gene3D" id="2.40.50.140">
    <property type="entry name" value="Nucleic acid-binding proteins"/>
    <property type="match status" value="1"/>
</dbReference>
<name>A0A4P9X7F9_9FUNG</name>
<dbReference type="InterPro" id="IPR051231">
    <property type="entry name" value="SOSS-B"/>
</dbReference>
<dbReference type="PANTHER" id="PTHR13356:SF0">
    <property type="entry name" value="SOSS COMPLEX SUBUNIT B HOMOLOG"/>
    <property type="match status" value="1"/>
</dbReference>
<dbReference type="STRING" id="1555241.A0A4P9X7F9"/>
<dbReference type="GO" id="GO:0000724">
    <property type="term" value="P:double-strand break repair via homologous recombination"/>
    <property type="evidence" value="ECO:0007669"/>
    <property type="project" value="TreeGrafter"/>
</dbReference>
<organism evidence="3 4">
    <name type="scientific">Caulochytrium protostelioides</name>
    <dbReference type="NCBI Taxonomy" id="1555241"/>
    <lineage>
        <taxon>Eukaryota</taxon>
        <taxon>Fungi</taxon>
        <taxon>Fungi incertae sedis</taxon>
        <taxon>Chytridiomycota</taxon>
        <taxon>Chytridiomycota incertae sedis</taxon>
        <taxon>Chytridiomycetes</taxon>
        <taxon>Caulochytriales</taxon>
        <taxon>Caulochytriaceae</taxon>
        <taxon>Caulochytrium</taxon>
    </lineage>
</organism>
<feature type="compositionally biased region" description="Low complexity" evidence="2">
    <location>
        <begin position="155"/>
        <end position="178"/>
    </location>
</feature>
<dbReference type="PANTHER" id="PTHR13356">
    <property type="entry name" value="OB FOLD NUCLEIC ACID BINDING PROTEIN-RELATED"/>
    <property type="match status" value="1"/>
</dbReference>
<evidence type="ECO:0000313" key="3">
    <source>
        <dbReference type="EMBL" id="RKP01165.1"/>
    </source>
</evidence>
<proteinExistence type="predicted"/>
<dbReference type="AlphaFoldDB" id="A0A4P9X7F9"/>
<dbReference type="SUPFAM" id="SSF50249">
    <property type="entry name" value="Nucleic acid-binding proteins"/>
    <property type="match status" value="1"/>
</dbReference>
<dbReference type="OrthoDB" id="295715at2759"/>
<feature type="region of interest" description="Disordered" evidence="2">
    <location>
        <begin position="143"/>
        <end position="208"/>
    </location>
</feature>
<keyword evidence="4" id="KW-1185">Reference proteome</keyword>
<accession>A0A4P9X7F9</accession>
<reference evidence="4" key="1">
    <citation type="journal article" date="2018" name="Nat. Microbiol.">
        <title>Leveraging single-cell genomics to expand the fungal tree of life.</title>
        <authorList>
            <person name="Ahrendt S.R."/>
            <person name="Quandt C.A."/>
            <person name="Ciobanu D."/>
            <person name="Clum A."/>
            <person name="Salamov A."/>
            <person name="Andreopoulos B."/>
            <person name="Cheng J.F."/>
            <person name="Woyke T."/>
            <person name="Pelin A."/>
            <person name="Henrissat B."/>
            <person name="Reynolds N.K."/>
            <person name="Benny G.L."/>
            <person name="Smith M.E."/>
            <person name="James T.Y."/>
            <person name="Grigoriev I.V."/>
        </authorList>
    </citation>
    <scope>NUCLEOTIDE SEQUENCE [LARGE SCALE GENOMIC DNA]</scope>
    <source>
        <strain evidence="4">ATCC 52028</strain>
    </source>
</reference>
<dbReference type="InterPro" id="IPR012340">
    <property type="entry name" value="NA-bd_OB-fold"/>
</dbReference>
<evidence type="ECO:0008006" key="5">
    <source>
        <dbReference type="Google" id="ProtNLM"/>
    </source>
</evidence>